<feature type="compositionally biased region" description="Acidic residues" evidence="2">
    <location>
        <begin position="556"/>
        <end position="565"/>
    </location>
</feature>
<feature type="compositionally biased region" description="Basic and acidic residues" evidence="2">
    <location>
        <begin position="393"/>
        <end position="417"/>
    </location>
</feature>
<feature type="region of interest" description="Disordered" evidence="2">
    <location>
        <begin position="543"/>
        <end position="629"/>
    </location>
</feature>
<name>A0A9W8DLS5_9FUNG</name>
<evidence type="ECO:0000313" key="3">
    <source>
        <dbReference type="EMBL" id="KAJ1915596.1"/>
    </source>
</evidence>
<protein>
    <submittedName>
        <fullName evidence="3">Protein ltv1</fullName>
    </submittedName>
</protein>
<dbReference type="GO" id="GO:0005634">
    <property type="term" value="C:nucleus"/>
    <property type="evidence" value="ECO:0007669"/>
    <property type="project" value="TreeGrafter"/>
</dbReference>
<dbReference type="AlphaFoldDB" id="A0A9W8DLS5"/>
<dbReference type="OrthoDB" id="5852896at2759"/>
<dbReference type="Proteomes" id="UP001150538">
    <property type="component" value="Unassembled WGS sequence"/>
</dbReference>
<reference evidence="3" key="1">
    <citation type="submission" date="2022-07" db="EMBL/GenBank/DDBJ databases">
        <title>Phylogenomic reconstructions and comparative analyses of Kickxellomycotina fungi.</title>
        <authorList>
            <person name="Reynolds N.K."/>
            <person name="Stajich J.E."/>
            <person name="Barry K."/>
            <person name="Grigoriev I.V."/>
            <person name="Crous P."/>
            <person name="Smith M.E."/>
        </authorList>
    </citation>
    <scope>NUCLEOTIDE SEQUENCE</scope>
    <source>
        <strain evidence="3">NBRC 100468</strain>
    </source>
</reference>
<accession>A0A9W8DLS5</accession>
<proteinExistence type="inferred from homology"/>
<feature type="compositionally biased region" description="Low complexity" evidence="2">
    <location>
        <begin position="148"/>
        <end position="161"/>
    </location>
</feature>
<dbReference type="GO" id="GO:0005829">
    <property type="term" value="C:cytosol"/>
    <property type="evidence" value="ECO:0007669"/>
    <property type="project" value="TreeGrafter"/>
</dbReference>
<feature type="compositionally biased region" description="Acidic residues" evidence="2">
    <location>
        <begin position="311"/>
        <end position="320"/>
    </location>
</feature>
<dbReference type="PANTHER" id="PTHR21531">
    <property type="entry name" value="LOW-TEMPERATURE VIABILITY PROTEIN LTV1-RELATED"/>
    <property type="match status" value="1"/>
</dbReference>
<sequence length="629" mass="71215">MCIKVVLFEKEAIIYCTKMGKSGSHKFIDPKTARHFSLVHRSVEDPLAFENERGSANVLKEYKRRNTKKKSRNHRGDVENDDIGQAALYGVYLNDAEYDYTKHLKSIGDTPGGVFIEAASGDKDNEDGGSRIKNKKGGDLQFKDTESTTTTTTTANTPDNGNDGDKKKPKKSVTFDLPDSVFASSYKMDVNKEAVPTGLQPFMDPDVREVLEALEDVHITKDIKTAAVSNGEDADGEEFKIDDGDGSELDDDFLAQLNGSDEDFQDESGDDDEENWGLSYNEDGEVDTEDLFAHIQKLKAKGKLHSRYEGDEGSEDDFSDERDYGDYRGGARSAKSGRSRFGGGARSNFSMSSAAMFRNEKLELLDDQFDKIEQEYTRDSDDSDDDSDEDSDGDYRYNDDGEKEYEDSSGRKMTEYRPDLEAMLDDFLGQYEMKGPKLVTKLEGDTGAEKLHTLRNALLTEDSVQKSHKVLLKTASDLEKGKKKKDNVTSIDYIDMDKEQQKKYRDWDCQTILTSYTTLENHPTLIKDANQIQKIRLSKKSGFPIRWEEPEKDGNSDDDDDDDEVKENKGKARSKNESKEEKKARKAAVKEEKKKRRDEKKSTREQFAIKSERKKQSEQSRSQLTVHLD</sequence>
<organism evidence="3 4">
    <name type="scientific">Mycoemilia scoparia</name>
    <dbReference type="NCBI Taxonomy" id="417184"/>
    <lineage>
        <taxon>Eukaryota</taxon>
        <taxon>Fungi</taxon>
        <taxon>Fungi incertae sedis</taxon>
        <taxon>Zoopagomycota</taxon>
        <taxon>Kickxellomycotina</taxon>
        <taxon>Kickxellomycetes</taxon>
        <taxon>Kickxellales</taxon>
        <taxon>Kickxellaceae</taxon>
        <taxon>Mycoemilia</taxon>
    </lineage>
</organism>
<keyword evidence="4" id="KW-1185">Reference proteome</keyword>
<feature type="region of interest" description="Disordered" evidence="2">
    <location>
        <begin position="118"/>
        <end position="173"/>
    </location>
</feature>
<feature type="compositionally biased region" description="Basic and acidic residues" evidence="2">
    <location>
        <begin position="368"/>
        <end position="380"/>
    </location>
</feature>
<comment type="similarity">
    <text evidence="1">Belongs to the LTV1 family.</text>
</comment>
<dbReference type="EMBL" id="JANBPU010000139">
    <property type="protein sequence ID" value="KAJ1915596.1"/>
    <property type="molecule type" value="Genomic_DNA"/>
</dbReference>
<feature type="compositionally biased region" description="Polar residues" evidence="2">
    <location>
        <begin position="619"/>
        <end position="629"/>
    </location>
</feature>
<evidence type="ECO:0000313" key="4">
    <source>
        <dbReference type="Proteomes" id="UP001150538"/>
    </source>
</evidence>
<feature type="compositionally biased region" description="Basic and acidic residues" evidence="2">
    <location>
        <begin position="566"/>
        <end position="592"/>
    </location>
</feature>
<feature type="compositionally biased region" description="Acidic residues" evidence="2">
    <location>
        <begin position="260"/>
        <end position="275"/>
    </location>
</feature>
<feature type="region of interest" description="Disordered" evidence="2">
    <location>
        <begin position="368"/>
        <end position="417"/>
    </location>
</feature>
<feature type="compositionally biased region" description="Basic and acidic residues" evidence="2">
    <location>
        <begin position="546"/>
        <end position="555"/>
    </location>
</feature>
<feature type="compositionally biased region" description="Basic and acidic residues" evidence="2">
    <location>
        <begin position="120"/>
        <end position="146"/>
    </location>
</feature>
<dbReference type="InterPro" id="IPR007307">
    <property type="entry name" value="Ltv1"/>
</dbReference>
<dbReference type="GO" id="GO:0042274">
    <property type="term" value="P:ribosomal small subunit biogenesis"/>
    <property type="evidence" value="ECO:0007669"/>
    <property type="project" value="InterPro"/>
</dbReference>
<evidence type="ECO:0000256" key="1">
    <source>
        <dbReference type="ARBA" id="ARBA00009078"/>
    </source>
</evidence>
<feature type="compositionally biased region" description="Acidic residues" evidence="2">
    <location>
        <begin position="381"/>
        <end position="392"/>
    </location>
</feature>
<feature type="region of interest" description="Disordered" evidence="2">
    <location>
        <begin position="228"/>
        <end position="283"/>
    </location>
</feature>
<dbReference type="GO" id="GO:0030688">
    <property type="term" value="C:preribosome, small subunit precursor"/>
    <property type="evidence" value="ECO:0007669"/>
    <property type="project" value="TreeGrafter"/>
</dbReference>
<comment type="caution">
    <text evidence="3">The sequence shown here is derived from an EMBL/GenBank/DDBJ whole genome shotgun (WGS) entry which is preliminary data.</text>
</comment>
<dbReference type="PANTHER" id="PTHR21531:SF0">
    <property type="entry name" value="PROTEIN LTV1 HOMOLOG"/>
    <property type="match status" value="1"/>
</dbReference>
<feature type="region of interest" description="Disordered" evidence="2">
    <location>
        <begin position="300"/>
        <end position="348"/>
    </location>
</feature>
<feature type="compositionally biased region" description="Acidic residues" evidence="2">
    <location>
        <begin position="244"/>
        <end position="253"/>
    </location>
</feature>
<gene>
    <name evidence="3" type="primary">LTV1</name>
    <name evidence="3" type="ORF">H4219_004234</name>
</gene>
<evidence type="ECO:0000256" key="2">
    <source>
        <dbReference type="SAM" id="MobiDB-lite"/>
    </source>
</evidence>
<dbReference type="GO" id="GO:0000056">
    <property type="term" value="P:ribosomal small subunit export from nucleus"/>
    <property type="evidence" value="ECO:0007669"/>
    <property type="project" value="TreeGrafter"/>
</dbReference>
<dbReference type="Pfam" id="PF04180">
    <property type="entry name" value="LTV"/>
    <property type="match status" value="1"/>
</dbReference>